<evidence type="ECO:0000313" key="3">
    <source>
        <dbReference type="Proteomes" id="UP001054837"/>
    </source>
</evidence>
<comment type="caution">
    <text evidence="2">The sequence shown here is derived from an EMBL/GenBank/DDBJ whole genome shotgun (WGS) entry which is preliminary data.</text>
</comment>
<reference evidence="2 3" key="1">
    <citation type="submission" date="2021-06" db="EMBL/GenBank/DDBJ databases">
        <title>Caerostris darwini draft genome.</title>
        <authorList>
            <person name="Kono N."/>
            <person name="Arakawa K."/>
        </authorList>
    </citation>
    <scope>NUCLEOTIDE SEQUENCE [LARGE SCALE GENOMIC DNA]</scope>
</reference>
<dbReference type="Proteomes" id="UP001054837">
    <property type="component" value="Unassembled WGS sequence"/>
</dbReference>
<dbReference type="EMBL" id="BPLQ01002342">
    <property type="protein sequence ID" value="GIX91906.1"/>
    <property type="molecule type" value="Genomic_DNA"/>
</dbReference>
<evidence type="ECO:0000313" key="2">
    <source>
        <dbReference type="EMBL" id="GIX91906.1"/>
    </source>
</evidence>
<proteinExistence type="predicted"/>
<gene>
    <name evidence="2" type="ORF">CDAR_511921</name>
</gene>
<feature type="region of interest" description="Disordered" evidence="1">
    <location>
        <begin position="1"/>
        <end position="38"/>
    </location>
</feature>
<organism evidence="2 3">
    <name type="scientific">Caerostris darwini</name>
    <dbReference type="NCBI Taxonomy" id="1538125"/>
    <lineage>
        <taxon>Eukaryota</taxon>
        <taxon>Metazoa</taxon>
        <taxon>Ecdysozoa</taxon>
        <taxon>Arthropoda</taxon>
        <taxon>Chelicerata</taxon>
        <taxon>Arachnida</taxon>
        <taxon>Araneae</taxon>
        <taxon>Araneomorphae</taxon>
        <taxon>Entelegynae</taxon>
        <taxon>Araneoidea</taxon>
        <taxon>Araneidae</taxon>
        <taxon>Caerostris</taxon>
    </lineage>
</organism>
<name>A0AAV4P4F5_9ARAC</name>
<accession>A0AAV4P4F5</accession>
<dbReference type="AlphaFoldDB" id="A0AAV4P4F5"/>
<feature type="compositionally biased region" description="Low complexity" evidence="1">
    <location>
        <begin position="16"/>
        <end position="27"/>
    </location>
</feature>
<sequence length="85" mass="9348">MSLGRGALVHEPPDAVGVSESTGSSEEQLAPFPSSAQTHARAYHEEGVRGVELHFFLFVRIPLHSNDSQAFITREHFFTPLKSNS</sequence>
<protein>
    <submittedName>
        <fullName evidence="2">Uncharacterized protein</fullName>
    </submittedName>
</protein>
<keyword evidence="3" id="KW-1185">Reference proteome</keyword>
<evidence type="ECO:0000256" key="1">
    <source>
        <dbReference type="SAM" id="MobiDB-lite"/>
    </source>
</evidence>